<keyword evidence="2" id="KW-0732">Signal</keyword>
<feature type="compositionally biased region" description="Acidic residues" evidence="1">
    <location>
        <begin position="141"/>
        <end position="158"/>
    </location>
</feature>
<evidence type="ECO:0000256" key="1">
    <source>
        <dbReference type="SAM" id="MobiDB-lite"/>
    </source>
</evidence>
<dbReference type="EMBL" id="JACCFY010000001">
    <property type="protein sequence ID" value="NYJ79088.1"/>
    <property type="molecule type" value="Genomic_DNA"/>
</dbReference>
<reference evidence="3 4" key="1">
    <citation type="submission" date="2020-07" db="EMBL/GenBank/DDBJ databases">
        <title>Sequencing the genomes of 1000 actinobacteria strains.</title>
        <authorList>
            <person name="Klenk H.-P."/>
        </authorList>
    </citation>
    <scope>NUCLEOTIDE SEQUENCE [LARGE SCALE GENOMIC DNA]</scope>
    <source>
        <strain evidence="3 4">DSM 15475</strain>
    </source>
</reference>
<accession>A0A7Z0GNQ9</accession>
<gene>
    <name evidence="3" type="ORF">HNR09_002499</name>
</gene>
<evidence type="ECO:0008006" key="5">
    <source>
        <dbReference type="Google" id="ProtNLM"/>
    </source>
</evidence>
<feature type="region of interest" description="Disordered" evidence="1">
    <location>
        <begin position="286"/>
        <end position="339"/>
    </location>
</feature>
<dbReference type="Proteomes" id="UP000535437">
    <property type="component" value="Unassembled WGS sequence"/>
</dbReference>
<keyword evidence="4" id="KW-1185">Reference proteome</keyword>
<feature type="chain" id="PRO_5038776479" description="PknH-like protein" evidence="2">
    <location>
        <begin position="28"/>
        <end position="339"/>
    </location>
</feature>
<protein>
    <recommendedName>
        <fullName evidence="5">PknH-like protein</fullName>
    </recommendedName>
</protein>
<feature type="signal peptide" evidence="2">
    <location>
        <begin position="1"/>
        <end position="27"/>
    </location>
</feature>
<proteinExistence type="predicted"/>
<sequence length="339" mass="35205">MPQPAPGRRRRPAAVAVALAVSGVLMMAGCGDDPAIADRERGGGSIGDPGGNQQLRAPEPEGNQLSHEEMREALEEYFGEATITDTDDVLPGLRDLDTELQRLRVAPQECKQYVVESASPLPDGSLVAHAVQTGSAGGSGDSEDSGDSGDSGDSEASEDTGSGSVEATVYTFADWESADALLSGEQDGVALCDTYTATRPSGEEDGEPPVTEVTVEEVSVSSAADASLGLTQELRADGATSHLVAVMLRHGSQVVLVAEAGAEAPEEDEDLVEQLQEQAAAVLSDLTGEDLALEDEDDDDEDADEDAGSDEDESDEESGDADESNGDETDQDQTDEDDS</sequence>
<evidence type="ECO:0000313" key="3">
    <source>
        <dbReference type="EMBL" id="NYJ79088.1"/>
    </source>
</evidence>
<name>A0A7Z0GNQ9_9MICC</name>
<feature type="region of interest" description="Disordered" evidence="1">
    <location>
        <begin position="116"/>
        <end position="168"/>
    </location>
</feature>
<dbReference type="AlphaFoldDB" id="A0A7Z0GNQ9"/>
<feature type="compositionally biased region" description="Acidic residues" evidence="1">
    <location>
        <begin position="287"/>
        <end position="339"/>
    </location>
</feature>
<comment type="caution">
    <text evidence="3">The sequence shown here is derived from an EMBL/GenBank/DDBJ whole genome shotgun (WGS) entry which is preliminary data.</text>
</comment>
<dbReference type="RefSeq" id="WP_179542356.1">
    <property type="nucleotide sequence ID" value="NZ_BAAALL010000001.1"/>
</dbReference>
<organism evidence="3 4">
    <name type="scientific">Nesterenkonia xinjiangensis</name>
    <dbReference type="NCBI Taxonomy" id="225327"/>
    <lineage>
        <taxon>Bacteria</taxon>
        <taxon>Bacillati</taxon>
        <taxon>Actinomycetota</taxon>
        <taxon>Actinomycetes</taxon>
        <taxon>Micrococcales</taxon>
        <taxon>Micrococcaceae</taxon>
        <taxon>Nesterenkonia</taxon>
    </lineage>
</organism>
<evidence type="ECO:0000313" key="4">
    <source>
        <dbReference type="Proteomes" id="UP000535437"/>
    </source>
</evidence>
<evidence type="ECO:0000256" key="2">
    <source>
        <dbReference type="SAM" id="SignalP"/>
    </source>
</evidence>
<feature type="region of interest" description="Disordered" evidence="1">
    <location>
        <begin position="30"/>
        <end position="70"/>
    </location>
</feature>